<dbReference type="EMBL" id="JAHDYR010000002">
    <property type="protein sequence ID" value="KAG9397380.1"/>
    <property type="molecule type" value="Genomic_DNA"/>
</dbReference>
<dbReference type="AlphaFoldDB" id="A0A8J6B381"/>
<keyword evidence="3" id="KW-1185">Reference proteome</keyword>
<sequence length="636" mass="70456">MVAVNEAQNILASTGDEQPDEATISLVEEKMTACAEYFATAMREYPCPTVCRQFLEFKVVDLMGAPFDFTSLLPILEDDADFPTILTEEEDYSSVMRSDLRKTMLRSPWAHEPTQGRTLWTMARMLMLDETQSVVDSYIEQMRGPLTYRDELILELKAYAQQSNVPLGESSIPKPHKLDTAAAKFQAAIEVQEADYTAAPNRKMKDLVLHSLQESFLDYALTLWASGADARGVLERSVAECPESVILWSSRIAYASEKGEELDPILDRLKQIRNDTFVTCFADSTPDVSPTKPDSWKDNALASWLHTVAHKFHSGIMTFDELKAECNKSIESLTDKDRQSHVYRVVIRIHESTGHLEEALTTALKAAQSKIVAGDPGFWVDLTSLLVKAESWNNLKNIVTHLITHRMRSQLAAVFQALAGTKAPLEIYRTAMTGSTALMVAGKELSGVNVCGLTLSTVKLPDYLARPKRTGPGKRKAWAESVHGERREGKRVGAGRDRGDTSGRPEYKHAPRDSAVMALVKGLPPAKHVPIDDMKATIKSTLANVTAVSIPTKPHKHDQPDYVPDHIGQAFIHFDSTESRDAALGQTVKLGWKDCVVMQYEDRRTVKKAGAGRPKTVIDLGNKGALTNKDFAKVFG</sequence>
<name>A0A8J6B381_9EUKA</name>
<accession>A0A8J6B381</accession>
<organism evidence="2 3">
    <name type="scientific">Carpediemonas membranifera</name>
    <dbReference type="NCBI Taxonomy" id="201153"/>
    <lineage>
        <taxon>Eukaryota</taxon>
        <taxon>Metamonada</taxon>
        <taxon>Carpediemonas-like organisms</taxon>
        <taxon>Carpediemonas</taxon>
    </lineage>
</organism>
<feature type="compositionally biased region" description="Basic and acidic residues" evidence="1">
    <location>
        <begin position="482"/>
        <end position="512"/>
    </location>
</feature>
<protein>
    <submittedName>
        <fullName evidence="2">Uncharacterized protein</fullName>
    </submittedName>
</protein>
<proteinExistence type="predicted"/>
<gene>
    <name evidence="2" type="ORF">J8273_0865</name>
</gene>
<evidence type="ECO:0000313" key="3">
    <source>
        <dbReference type="Proteomes" id="UP000717585"/>
    </source>
</evidence>
<evidence type="ECO:0000256" key="1">
    <source>
        <dbReference type="SAM" id="MobiDB-lite"/>
    </source>
</evidence>
<feature type="region of interest" description="Disordered" evidence="1">
    <location>
        <begin position="466"/>
        <end position="512"/>
    </location>
</feature>
<dbReference type="Proteomes" id="UP000717585">
    <property type="component" value="Unassembled WGS sequence"/>
</dbReference>
<reference evidence="2" key="1">
    <citation type="submission" date="2021-05" db="EMBL/GenBank/DDBJ databases">
        <title>A free-living protist that lacks canonical eukaryotic 1 DNA replication and segregation systems.</title>
        <authorList>
            <person name="Salas-Leiva D.E."/>
            <person name="Tromer E.C."/>
            <person name="Curtis B.A."/>
            <person name="Jerlstrom-Hultqvist J."/>
            <person name="Kolisko M."/>
            <person name="Yi Z."/>
            <person name="Salas-Leiva J.S."/>
            <person name="Gallot-Lavallee L."/>
            <person name="Kops G.J.P.L."/>
            <person name="Archibald J.M."/>
            <person name="Simpson A.G.B."/>
            <person name="Roger A.J."/>
        </authorList>
    </citation>
    <scope>NUCLEOTIDE SEQUENCE</scope>
    <source>
        <strain evidence="2">BICM</strain>
    </source>
</reference>
<evidence type="ECO:0000313" key="2">
    <source>
        <dbReference type="EMBL" id="KAG9397380.1"/>
    </source>
</evidence>
<feature type="compositionally biased region" description="Basic residues" evidence="1">
    <location>
        <begin position="466"/>
        <end position="476"/>
    </location>
</feature>
<comment type="caution">
    <text evidence="2">The sequence shown here is derived from an EMBL/GenBank/DDBJ whole genome shotgun (WGS) entry which is preliminary data.</text>
</comment>